<name>A0A0P8A2L0_9BACT</name>
<evidence type="ECO:0000256" key="1">
    <source>
        <dbReference type="SAM" id="Phobius"/>
    </source>
</evidence>
<keyword evidence="1" id="KW-0812">Transmembrane</keyword>
<feature type="transmembrane region" description="Helical" evidence="1">
    <location>
        <begin position="7"/>
        <end position="28"/>
    </location>
</feature>
<dbReference type="PATRIC" id="fig|1305737.6.peg.258"/>
<dbReference type="Proteomes" id="UP000050421">
    <property type="component" value="Unassembled WGS sequence"/>
</dbReference>
<keyword evidence="1" id="KW-0472">Membrane</keyword>
<dbReference type="AlphaFoldDB" id="A0A0P8A2L0"/>
<protein>
    <submittedName>
        <fullName evidence="2">Uncharacterized protein</fullName>
    </submittedName>
</protein>
<organism evidence="2 3">
    <name type="scientific">Algoriphagus marincola HL-49</name>
    <dbReference type="NCBI Taxonomy" id="1305737"/>
    <lineage>
        <taxon>Bacteria</taxon>
        <taxon>Pseudomonadati</taxon>
        <taxon>Bacteroidota</taxon>
        <taxon>Cytophagia</taxon>
        <taxon>Cytophagales</taxon>
        <taxon>Cyclobacteriaceae</taxon>
        <taxon>Algoriphagus</taxon>
    </lineage>
</organism>
<gene>
    <name evidence="2" type="ORF">HLUCCX10_16300</name>
</gene>
<keyword evidence="1" id="KW-1133">Transmembrane helix</keyword>
<dbReference type="STRING" id="1305737.GCA_000526355_00010"/>
<evidence type="ECO:0000313" key="2">
    <source>
        <dbReference type="EMBL" id="KPQ09436.1"/>
    </source>
</evidence>
<evidence type="ECO:0000313" key="3">
    <source>
        <dbReference type="Proteomes" id="UP000050421"/>
    </source>
</evidence>
<reference evidence="2 3" key="1">
    <citation type="submission" date="2015-09" db="EMBL/GenBank/DDBJ databases">
        <title>Identification and resolution of microdiversity through metagenomic sequencing of parallel consortia.</title>
        <authorList>
            <person name="Nelson W.C."/>
            <person name="Romine M.F."/>
            <person name="Lindemann S.R."/>
        </authorList>
    </citation>
    <scope>NUCLEOTIDE SEQUENCE [LARGE SCALE GENOMIC DNA]</scope>
    <source>
        <strain evidence="2">HL-49</strain>
    </source>
</reference>
<accession>A0A0P8A2L0</accession>
<dbReference type="EMBL" id="LJXT01000143">
    <property type="protein sequence ID" value="KPQ09436.1"/>
    <property type="molecule type" value="Genomic_DNA"/>
</dbReference>
<proteinExistence type="predicted"/>
<sequence>MSRRNPAFFVTYDLGLLIYLAFEGASFYPTWREINLVLIDLEPEEKIGISRTGDLKGLK</sequence>
<comment type="caution">
    <text evidence="2">The sequence shown here is derived from an EMBL/GenBank/DDBJ whole genome shotgun (WGS) entry which is preliminary data.</text>
</comment>